<dbReference type="AlphaFoldDB" id="A0A6J4NM93"/>
<reference evidence="2" key="1">
    <citation type="submission" date="2020-02" db="EMBL/GenBank/DDBJ databases">
        <authorList>
            <person name="Meier V. D."/>
        </authorList>
    </citation>
    <scope>NUCLEOTIDE SEQUENCE</scope>
    <source>
        <strain evidence="2">AVDCRST_MAG22</strain>
    </source>
</reference>
<feature type="region of interest" description="Disordered" evidence="1">
    <location>
        <begin position="1"/>
        <end position="42"/>
    </location>
</feature>
<name>A0A6J4NM93_9ACTN</name>
<evidence type="ECO:0000256" key="1">
    <source>
        <dbReference type="SAM" id="MobiDB-lite"/>
    </source>
</evidence>
<feature type="non-terminal residue" evidence="2">
    <location>
        <position position="1"/>
    </location>
</feature>
<organism evidence="2">
    <name type="scientific">uncultured Rubrobacteraceae bacterium</name>
    <dbReference type="NCBI Taxonomy" id="349277"/>
    <lineage>
        <taxon>Bacteria</taxon>
        <taxon>Bacillati</taxon>
        <taxon>Actinomycetota</taxon>
        <taxon>Rubrobacteria</taxon>
        <taxon>Rubrobacterales</taxon>
        <taxon>Rubrobacteraceae</taxon>
        <taxon>environmental samples</taxon>
    </lineage>
</organism>
<dbReference type="EMBL" id="CADCUV010000017">
    <property type="protein sequence ID" value="CAA9386609.1"/>
    <property type="molecule type" value="Genomic_DNA"/>
</dbReference>
<gene>
    <name evidence="2" type="ORF">AVDCRST_MAG22-304</name>
</gene>
<feature type="non-terminal residue" evidence="2">
    <location>
        <position position="42"/>
    </location>
</feature>
<protein>
    <submittedName>
        <fullName evidence="2">Uncharacterized protein</fullName>
    </submittedName>
</protein>
<accession>A0A6J4NM93</accession>
<proteinExistence type="predicted"/>
<sequence>WTGSQEREGRGTGGAGRVTASLPGWPGLSGCCAWPWPREQDR</sequence>
<evidence type="ECO:0000313" key="2">
    <source>
        <dbReference type="EMBL" id="CAA9386609.1"/>
    </source>
</evidence>
<feature type="compositionally biased region" description="Basic and acidic residues" evidence="1">
    <location>
        <begin position="1"/>
        <end position="10"/>
    </location>
</feature>